<name>A0A397VS24_9GLOM</name>
<evidence type="ECO:0000256" key="3">
    <source>
        <dbReference type="ARBA" id="ARBA00022723"/>
    </source>
</evidence>
<accession>A0A397VS24</accession>
<dbReference type="InterPro" id="IPR036396">
    <property type="entry name" value="Cyt_P450_sf"/>
</dbReference>
<keyword evidence="8" id="KW-1185">Reference proteome</keyword>
<dbReference type="PROSITE" id="PS00086">
    <property type="entry name" value="CYTOCHROME_P450"/>
    <property type="match status" value="1"/>
</dbReference>
<dbReference type="GO" id="GO:0016705">
    <property type="term" value="F:oxidoreductase activity, acting on paired donors, with incorporation or reduction of molecular oxygen"/>
    <property type="evidence" value="ECO:0007669"/>
    <property type="project" value="InterPro"/>
</dbReference>
<dbReference type="GO" id="GO:0005506">
    <property type="term" value="F:iron ion binding"/>
    <property type="evidence" value="ECO:0007669"/>
    <property type="project" value="InterPro"/>
</dbReference>
<feature type="binding site" description="axial binding residue" evidence="5">
    <location>
        <position position="439"/>
    </location>
    <ligand>
        <name>heme</name>
        <dbReference type="ChEBI" id="CHEBI:30413"/>
    </ligand>
    <ligandPart>
        <name>Fe</name>
        <dbReference type="ChEBI" id="CHEBI:18248"/>
    </ligandPart>
</feature>
<dbReference type="PANTHER" id="PTHR24305:SF166">
    <property type="entry name" value="CYTOCHROME P450 12A4, MITOCHONDRIAL-RELATED"/>
    <property type="match status" value="1"/>
</dbReference>
<evidence type="ECO:0000256" key="1">
    <source>
        <dbReference type="ARBA" id="ARBA00001971"/>
    </source>
</evidence>
<dbReference type="PRINTS" id="PR00463">
    <property type="entry name" value="EP450I"/>
</dbReference>
<dbReference type="PANTHER" id="PTHR24305">
    <property type="entry name" value="CYTOCHROME P450"/>
    <property type="match status" value="1"/>
</dbReference>
<dbReference type="GO" id="GO:0020037">
    <property type="term" value="F:heme binding"/>
    <property type="evidence" value="ECO:0007669"/>
    <property type="project" value="InterPro"/>
</dbReference>
<dbReference type="PRINTS" id="PR00385">
    <property type="entry name" value="P450"/>
</dbReference>
<evidence type="ECO:0000256" key="5">
    <source>
        <dbReference type="PIRSR" id="PIRSR602401-1"/>
    </source>
</evidence>
<evidence type="ECO:0000313" key="8">
    <source>
        <dbReference type="Proteomes" id="UP000266673"/>
    </source>
</evidence>
<reference evidence="7 8" key="1">
    <citation type="submission" date="2018-06" db="EMBL/GenBank/DDBJ databases">
        <title>Comparative genomics reveals the genomic features of Rhizophagus irregularis, R. cerebriforme, R. diaphanum and Gigaspora rosea, and their symbiotic lifestyle signature.</title>
        <authorList>
            <person name="Morin E."/>
            <person name="San Clemente H."/>
            <person name="Chen E.C.H."/>
            <person name="De La Providencia I."/>
            <person name="Hainaut M."/>
            <person name="Kuo A."/>
            <person name="Kohler A."/>
            <person name="Murat C."/>
            <person name="Tang N."/>
            <person name="Roy S."/>
            <person name="Loubradou J."/>
            <person name="Henrissat B."/>
            <person name="Grigoriev I.V."/>
            <person name="Corradi N."/>
            <person name="Roux C."/>
            <person name="Martin F.M."/>
        </authorList>
    </citation>
    <scope>NUCLEOTIDE SEQUENCE [LARGE SCALE GENOMIC DNA]</scope>
    <source>
        <strain evidence="7 8">DAOM 194757</strain>
    </source>
</reference>
<dbReference type="CDD" id="cd11069">
    <property type="entry name" value="CYP_FUM15-like"/>
    <property type="match status" value="1"/>
</dbReference>
<dbReference type="Gene3D" id="1.10.630.10">
    <property type="entry name" value="Cytochrome P450"/>
    <property type="match status" value="1"/>
</dbReference>
<gene>
    <name evidence="7" type="ORF">C2G38_1956551</name>
</gene>
<keyword evidence="6" id="KW-0560">Oxidoreductase</keyword>
<keyword evidence="6" id="KW-0503">Monooxygenase</keyword>
<dbReference type="AlphaFoldDB" id="A0A397VS24"/>
<keyword evidence="5 6" id="KW-0349">Heme</keyword>
<dbReference type="InterPro" id="IPR002401">
    <property type="entry name" value="Cyt_P450_E_grp-I"/>
</dbReference>
<organism evidence="7 8">
    <name type="scientific">Gigaspora rosea</name>
    <dbReference type="NCBI Taxonomy" id="44941"/>
    <lineage>
        <taxon>Eukaryota</taxon>
        <taxon>Fungi</taxon>
        <taxon>Fungi incertae sedis</taxon>
        <taxon>Mucoromycota</taxon>
        <taxon>Glomeromycotina</taxon>
        <taxon>Glomeromycetes</taxon>
        <taxon>Diversisporales</taxon>
        <taxon>Gigasporaceae</taxon>
        <taxon>Gigaspora</taxon>
    </lineage>
</organism>
<evidence type="ECO:0000256" key="2">
    <source>
        <dbReference type="ARBA" id="ARBA00010617"/>
    </source>
</evidence>
<dbReference type="SUPFAM" id="SSF48264">
    <property type="entry name" value="Cytochrome P450"/>
    <property type="match status" value="1"/>
</dbReference>
<dbReference type="InterPro" id="IPR050121">
    <property type="entry name" value="Cytochrome_P450_monoxygenase"/>
</dbReference>
<comment type="similarity">
    <text evidence="2 6">Belongs to the cytochrome P450 family.</text>
</comment>
<comment type="caution">
    <text evidence="7">The sequence shown here is derived from an EMBL/GenBank/DDBJ whole genome shotgun (WGS) entry which is preliminary data.</text>
</comment>
<protein>
    <submittedName>
        <fullName evidence="7">Cytochrome P450</fullName>
    </submittedName>
</protein>
<dbReference type="EMBL" id="QKWP01000178">
    <property type="protein sequence ID" value="RIB25344.1"/>
    <property type="molecule type" value="Genomic_DNA"/>
</dbReference>
<keyword evidence="3 5" id="KW-0479">Metal-binding</keyword>
<evidence type="ECO:0000256" key="6">
    <source>
        <dbReference type="RuleBase" id="RU000461"/>
    </source>
</evidence>
<dbReference type="GO" id="GO:0004497">
    <property type="term" value="F:monooxygenase activity"/>
    <property type="evidence" value="ECO:0007669"/>
    <property type="project" value="UniProtKB-KW"/>
</dbReference>
<evidence type="ECO:0000313" key="7">
    <source>
        <dbReference type="EMBL" id="RIB25344.1"/>
    </source>
</evidence>
<dbReference type="InterPro" id="IPR001128">
    <property type="entry name" value="Cyt_P450"/>
</dbReference>
<dbReference type="Pfam" id="PF00067">
    <property type="entry name" value="p450"/>
    <property type="match status" value="1"/>
</dbReference>
<dbReference type="Proteomes" id="UP000266673">
    <property type="component" value="Unassembled WGS sequence"/>
</dbReference>
<dbReference type="OrthoDB" id="1470350at2759"/>
<keyword evidence="4 5" id="KW-0408">Iron</keyword>
<dbReference type="InterPro" id="IPR017972">
    <property type="entry name" value="Cyt_P450_CS"/>
</dbReference>
<proteinExistence type="inferred from homology"/>
<dbReference type="STRING" id="44941.A0A397VS24"/>
<comment type="cofactor">
    <cofactor evidence="1 5">
        <name>heme</name>
        <dbReference type="ChEBI" id="CHEBI:30413"/>
    </cofactor>
</comment>
<sequence length="493" mass="55800">MNQYLILVVALAGYVLYKCYIYPLYLSPLRKIPGPPVDNFILGHYSTFLKNGLGYALSHIAKQYGGVVRYHGLLNKPYILISDSKLIQKILVNRPYDYLRSFVNETVAKEVFGEGILLANGDSHKRQRKMMNPSFAFVNIKEMVPTFVQAGHKLKDIWMEQIGNKKEERIAITTLIPNITLDIIGLVGFNYEFNTTTSDSELAQAYHSLLDDSPSPLVDAFLGHFPFIMKIPNERNIQFFNSIKIINKISEKLVVEQKNSPIQGKDLLSLLVKANEKLPADEQLTHKELVSQVMTLIVAGHETTSTALSWALYFLAKHPDAQDSLRKELVDVFTDRDLVPTFDEIDHLKYLESVLKETLRVASPVPALVRCNLKDETMNGYLIPKKTPLIISTYAVHHDPLIWGDDADSFNPSRWLDSEIKSKISNLNFFPFGAGPTICLGMKMAQLEFKSILSIIIRNFEFKLVEGFTFESKALVVVRPDPGIDLLVSKVDY</sequence>
<evidence type="ECO:0000256" key="4">
    <source>
        <dbReference type="ARBA" id="ARBA00023004"/>
    </source>
</evidence>